<evidence type="ECO:0000313" key="6">
    <source>
        <dbReference type="EMBL" id="AST57174.1"/>
    </source>
</evidence>
<reference evidence="6 7" key="1">
    <citation type="submission" date="2016-08" db="EMBL/GenBank/DDBJ databases">
        <title>A novel genetic cassette of butanologenic Thermoanaerobacterium thermosaccharolyticum that directly convert cellulose to butanol.</title>
        <authorList>
            <person name="Li T."/>
            <person name="He J."/>
        </authorList>
    </citation>
    <scope>NUCLEOTIDE SEQUENCE [LARGE SCALE GENOMIC DNA]</scope>
    <source>
        <strain evidence="6 7">TG57</strain>
    </source>
</reference>
<dbReference type="InterPro" id="IPR008983">
    <property type="entry name" value="Tumour_necrosis_fac-like_dom"/>
</dbReference>
<dbReference type="InterPro" id="IPR041415">
    <property type="entry name" value="BclA_C"/>
</dbReference>
<accession>A0A223HY10</accession>
<name>A0A223HY10_THETR</name>
<dbReference type="InterPro" id="IPR055372">
    <property type="entry name" value="CBM96"/>
</dbReference>
<evidence type="ECO:0000313" key="7">
    <source>
        <dbReference type="Proteomes" id="UP000214975"/>
    </source>
</evidence>
<dbReference type="Pfam" id="PF18573">
    <property type="entry name" value="BclA_C"/>
    <property type="match status" value="1"/>
</dbReference>
<evidence type="ECO:0000256" key="1">
    <source>
        <dbReference type="ARBA" id="ARBA00004613"/>
    </source>
</evidence>
<proteinExistence type="predicted"/>
<keyword evidence="2" id="KW-0964">Secreted</keyword>
<evidence type="ECO:0000256" key="3">
    <source>
        <dbReference type="ARBA" id="ARBA00022729"/>
    </source>
</evidence>
<dbReference type="Proteomes" id="UP000214975">
    <property type="component" value="Chromosome"/>
</dbReference>
<organism evidence="6 7">
    <name type="scientific">Thermoanaerobacterium thermosaccharolyticum</name>
    <name type="common">Clostridium thermosaccharolyticum</name>
    <dbReference type="NCBI Taxonomy" id="1517"/>
    <lineage>
        <taxon>Bacteria</taxon>
        <taxon>Bacillati</taxon>
        <taxon>Bacillota</taxon>
        <taxon>Clostridia</taxon>
        <taxon>Thermoanaerobacterales</taxon>
        <taxon>Thermoanaerobacteraceae</taxon>
        <taxon>Thermoanaerobacterium</taxon>
    </lineage>
</organism>
<feature type="domain" description="Carbohydrate-binding module family 96" evidence="5">
    <location>
        <begin position="3"/>
        <end position="177"/>
    </location>
</feature>
<sequence length="331" mass="35284">MPTVQINPTDDAYISQYFATQNFGSSISLFTGEYLRFGNRPDAYRALLKFDLSGIIPIGNVMTDAKLYLYVNRKDMPDSVLSPQKITIYENLTNFSQLTVTWNTAPSTVITPYTFTVTDSMINSYIGIDIANLAYKWILTPSLNFGITIRGIENVVDTIIGYESTNNVNKPYLEITYEPCPVCPTGPTGPTGATGPVGPTGSGLAAYGYIYNTTANTVLLGGDVTFDSNGPLVGITHTAGTAPITFVIGGTYRIGYTTTASVAVLNSMVLTLNGTPLSQTQYSTIINATELVGEAIITVSAGDILTLRNTGVALTLASGVVNASITLLKLN</sequence>
<evidence type="ECO:0000259" key="5">
    <source>
        <dbReference type="Pfam" id="PF24517"/>
    </source>
</evidence>
<comment type="subcellular location">
    <subcellularLocation>
        <location evidence="1">Secreted</location>
    </subcellularLocation>
</comment>
<evidence type="ECO:0000259" key="4">
    <source>
        <dbReference type="Pfam" id="PF18573"/>
    </source>
</evidence>
<keyword evidence="3" id="KW-0732">Signal</keyword>
<feature type="domain" description="BclA C-terminal" evidence="4">
    <location>
        <begin position="209"/>
        <end position="331"/>
    </location>
</feature>
<dbReference type="AlphaFoldDB" id="A0A223HY10"/>
<dbReference type="Pfam" id="PF24517">
    <property type="entry name" value="CBM96"/>
    <property type="match status" value="1"/>
</dbReference>
<keyword evidence="6" id="KW-0176">Collagen</keyword>
<protein>
    <submittedName>
        <fullName evidence="6">Collagen triple helix repeat protein</fullName>
    </submittedName>
</protein>
<dbReference type="GO" id="GO:0005576">
    <property type="term" value="C:extracellular region"/>
    <property type="evidence" value="ECO:0007669"/>
    <property type="project" value="UniProtKB-SubCell"/>
</dbReference>
<gene>
    <name evidence="6" type="ORF">Thert_01065</name>
</gene>
<dbReference type="EMBL" id="CP016893">
    <property type="protein sequence ID" value="AST57174.1"/>
    <property type="molecule type" value="Genomic_DNA"/>
</dbReference>
<dbReference type="Gene3D" id="2.60.120.40">
    <property type="match status" value="1"/>
</dbReference>
<dbReference type="NCBIfam" id="NF033679">
    <property type="entry name" value="DNRLRE_dom"/>
    <property type="match status" value="1"/>
</dbReference>
<evidence type="ECO:0000256" key="2">
    <source>
        <dbReference type="ARBA" id="ARBA00022525"/>
    </source>
</evidence>